<feature type="domain" description="NADP-dependent oxidoreductase" evidence="1">
    <location>
        <begin position="36"/>
        <end position="326"/>
    </location>
</feature>
<dbReference type="InterPro" id="IPR023210">
    <property type="entry name" value="NADP_OxRdtase_dom"/>
</dbReference>
<dbReference type="KEGG" id="olu:OSTLU_37521"/>
<evidence type="ECO:0000259" key="1">
    <source>
        <dbReference type="Pfam" id="PF00248"/>
    </source>
</evidence>
<dbReference type="EMBL" id="CP000596">
    <property type="protein sequence ID" value="ABP00217.1"/>
    <property type="molecule type" value="Genomic_DNA"/>
</dbReference>
<keyword evidence="3" id="KW-1185">Reference proteome</keyword>
<evidence type="ECO:0000313" key="2">
    <source>
        <dbReference type="EMBL" id="ABP00217.1"/>
    </source>
</evidence>
<sequence>MRRALSARRTKARAVTPRCDASRVARLATGRVVSRVGFGTAAWGDETRGFGTRYRERDLAAALSRALERGVTFVDTAETYGASARAFEQGAEEMVRRARTTARRDDARDDAFVGTKVLTVPWTNVSAGGDVRSTTKSLVDAIEASVGRNGGEAYDLVSIHFPFPTWTQSALCDALAEATERGLCRAVGVSNYDVRQMTEAHGLLAKRGIALATNQVKYSVLDRGAEKSGVLAAARDLDVAVVAYSPLSGGALRTSADPEIRTLDKLLEFIGAVNGGWTSAQVALNYLVRKGAIPIPSCTSVARADAIADVLEFELGVEDIETIDEKMDYIERKS</sequence>
<dbReference type="GeneID" id="5006092"/>
<evidence type="ECO:0000313" key="3">
    <source>
        <dbReference type="Proteomes" id="UP000001568"/>
    </source>
</evidence>
<dbReference type="RefSeq" id="XP_001421923.1">
    <property type="nucleotide sequence ID" value="XM_001421886.1"/>
</dbReference>
<organism evidence="2 3">
    <name type="scientific">Ostreococcus lucimarinus (strain CCE9901)</name>
    <dbReference type="NCBI Taxonomy" id="436017"/>
    <lineage>
        <taxon>Eukaryota</taxon>
        <taxon>Viridiplantae</taxon>
        <taxon>Chlorophyta</taxon>
        <taxon>Mamiellophyceae</taxon>
        <taxon>Mamiellales</taxon>
        <taxon>Bathycoccaceae</taxon>
        <taxon>Ostreococcus</taxon>
    </lineage>
</organism>
<name>A4S9E9_OSTLU</name>
<dbReference type="InterPro" id="IPR018170">
    <property type="entry name" value="Aldo/ket_reductase_CS"/>
</dbReference>
<proteinExistence type="predicted"/>
<dbReference type="Proteomes" id="UP000001568">
    <property type="component" value="Chromosome 16"/>
</dbReference>
<reference evidence="2 3" key="1">
    <citation type="journal article" date="2007" name="Proc. Natl. Acad. Sci. U.S.A.">
        <title>The tiny eukaryote Ostreococcus provides genomic insights into the paradox of plankton speciation.</title>
        <authorList>
            <person name="Palenik B."/>
            <person name="Grimwood J."/>
            <person name="Aerts A."/>
            <person name="Rouze P."/>
            <person name="Salamov A."/>
            <person name="Putnam N."/>
            <person name="Dupont C."/>
            <person name="Jorgensen R."/>
            <person name="Derelle E."/>
            <person name="Rombauts S."/>
            <person name="Zhou K."/>
            <person name="Otillar R."/>
            <person name="Merchant S.S."/>
            <person name="Podell S."/>
            <person name="Gaasterland T."/>
            <person name="Napoli C."/>
            <person name="Gendler K."/>
            <person name="Manuell A."/>
            <person name="Tai V."/>
            <person name="Vallon O."/>
            <person name="Piganeau G."/>
            <person name="Jancek S."/>
            <person name="Heijde M."/>
            <person name="Jabbari K."/>
            <person name="Bowler C."/>
            <person name="Lohr M."/>
            <person name="Robbens S."/>
            <person name="Werner G."/>
            <person name="Dubchak I."/>
            <person name="Pazour G.J."/>
            <person name="Ren Q."/>
            <person name="Paulsen I."/>
            <person name="Delwiche C."/>
            <person name="Schmutz J."/>
            <person name="Rokhsar D."/>
            <person name="Van de Peer Y."/>
            <person name="Moreau H."/>
            <person name="Grigoriev I.V."/>
        </authorList>
    </citation>
    <scope>NUCLEOTIDE SEQUENCE [LARGE SCALE GENOMIC DNA]</scope>
    <source>
        <strain evidence="2 3">CCE9901</strain>
    </source>
</reference>
<accession>A4S9E9</accession>
<dbReference type="HOGENOM" id="CLU_023205_2_3_1"/>
<dbReference type="AlphaFoldDB" id="A4S9E9"/>
<dbReference type="eggNOG" id="KOG1575">
    <property type="taxonomic scope" value="Eukaryota"/>
</dbReference>
<dbReference type="OMA" id="AWANEAY"/>
<protein>
    <recommendedName>
        <fullName evidence="1">NADP-dependent oxidoreductase domain-containing protein</fullName>
    </recommendedName>
</protein>
<dbReference type="PANTHER" id="PTHR43638:SF3">
    <property type="entry name" value="ALDEHYDE REDUCTASE"/>
    <property type="match status" value="1"/>
</dbReference>
<dbReference type="OrthoDB" id="37537at2759"/>
<dbReference type="GO" id="GO:0016491">
    <property type="term" value="F:oxidoreductase activity"/>
    <property type="evidence" value="ECO:0007669"/>
    <property type="project" value="InterPro"/>
</dbReference>
<dbReference type="SUPFAM" id="SSF51430">
    <property type="entry name" value="NAD(P)-linked oxidoreductase"/>
    <property type="match status" value="1"/>
</dbReference>
<dbReference type="STRING" id="436017.A4S9E9"/>
<dbReference type="Gene3D" id="3.20.20.100">
    <property type="entry name" value="NADP-dependent oxidoreductase domain"/>
    <property type="match status" value="1"/>
</dbReference>
<dbReference type="Gramene" id="ABP00217">
    <property type="protein sequence ID" value="ABP00217"/>
    <property type="gene ID" value="OSTLU_37521"/>
</dbReference>
<dbReference type="Pfam" id="PF00248">
    <property type="entry name" value="Aldo_ket_red"/>
    <property type="match status" value="1"/>
</dbReference>
<dbReference type="PROSITE" id="PS00062">
    <property type="entry name" value="ALDOKETO_REDUCTASE_2"/>
    <property type="match status" value="1"/>
</dbReference>
<gene>
    <name evidence="2" type="ORF">OSTLU_37521</name>
</gene>
<dbReference type="InterPro" id="IPR036812">
    <property type="entry name" value="NAD(P)_OxRdtase_dom_sf"/>
</dbReference>
<dbReference type="PANTHER" id="PTHR43638">
    <property type="entry name" value="OXIDOREDUCTASE, ALDO/KETO REDUCTASE FAMILY PROTEIN"/>
    <property type="match status" value="1"/>
</dbReference>